<evidence type="ECO:0000256" key="3">
    <source>
        <dbReference type="ARBA" id="ARBA00022741"/>
    </source>
</evidence>
<dbReference type="UniPathway" id="UPA00340">
    <property type="reaction ID" value="UER00458"/>
</dbReference>
<dbReference type="Gene3D" id="3.30.420.40">
    <property type="match status" value="2"/>
</dbReference>
<dbReference type="OrthoDB" id="9802453at2"/>
<evidence type="ECO:0000256" key="1">
    <source>
        <dbReference type="ARBA" id="ARBA00008748"/>
    </source>
</evidence>
<dbReference type="PRINTS" id="PR00471">
    <property type="entry name" value="ACETATEKNASE"/>
</dbReference>
<proteinExistence type="inferred from homology"/>
<evidence type="ECO:0000256" key="6">
    <source>
        <dbReference type="HAMAP-Rule" id="MF_00020"/>
    </source>
</evidence>
<feature type="site" description="Transition state stabilizer" evidence="6">
    <location>
        <position position="179"/>
    </location>
</feature>
<feature type="binding site" evidence="6">
    <location>
        <begin position="207"/>
        <end position="211"/>
    </location>
    <ligand>
        <name>ATP</name>
        <dbReference type="ChEBI" id="CHEBI:30616"/>
    </ligand>
</feature>
<feature type="binding site" evidence="6">
    <location>
        <begin position="282"/>
        <end position="284"/>
    </location>
    <ligand>
        <name>ATP</name>
        <dbReference type="ChEBI" id="CHEBI:30616"/>
    </ligand>
</feature>
<gene>
    <name evidence="6" type="primary">ackA</name>
    <name evidence="8" type="ORF">DMP07_01195</name>
</gene>
<dbReference type="Pfam" id="PF00871">
    <property type="entry name" value="Acetate_kinase"/>
    <property type="match status" value="1"/>
</dbReference>
<dbReference type="EMBL" id="QICB01000001">
    <property type="protein sequence ID" value="RNL21490.1"/>
    <property type="molecule type" value="Genomic_DNA"/>
</dbReference>
<dbReference type="Proteomes" id="UP000267368">
    <property type="component" value="Unassembled WGS sequence"/>
</dbReference>
<evidence type="ECO:0000256" key="2">
    <source>
        <dbReference type="ARBA" id="ARBA00022679"/>
    </source>
</evidence>
<dbReference type="InterPro" id="IPR023865">
    <property type="entry name" value="Aliphatic_acid_kinase_CS"/>
</dbReference>
<evidence type="ECO:0000313" key="9">
    <source>
        <dbReference type="Proteomes" id="UP000267368"/>
    </source>
</evidence>
<dbReference type="AlphaFoldDB" id="A0A3N0AI45"/>
<dbReference type="GO" id="GO:0006083">
    <property type="term" value="P:acetate metabolic process"/>
    <property type="evidence" value="ECO:0007669"/>
    <property type="project" value="TreeGrafter"/>
</dbReference>
<comment type="function">
    <text evidence="6">Catalyzes the formation of acetyl phosphate from acetate and ATP. Can also catalyze the reverse reaction.</text>
</comment>
<dbReference type="GO" id="GO:0000287">
    <property type="term" value="F:magnesium ion binding"/>
    <property type="evidence" value="ECO:0007669"/>
    <property type="project" value="UniProtKB-UniRule"/>
</dbReference>
<protein>
    <recommendedName>
        <fullName evidence="6">Acetate kinase</fullName>
        <ecNumber evidence="6">2.7.2.1</ecNumber>
    </recommendedName>
    <alternativeName>
        <fullName evidence="6">Acetokinase</fullName>
    </alternativeName>
</protein>
<dbReference type="CDD" id="cd24010">
    <property type="entry name" value="ASKHA_NBD_AcK_PK"/>
    <property type="match status" value="1"/>
</dbReference>
<evidence type="ECO:0000256" key="7">
    <source>
        <dbReference type="RuleBase" id="RU003835"/>
    </source>
</evidence>
<evidence type="ECO:0000256" key="5">
    <source>
        <dbReference type="ARBA" id="ARBA00022840"/>
    </source>
</evidence>
<dbReference type="PROSITE" id="PS01075">
    <property type="entry name" value="ACETATE_KINASE_1"/>
    <property type="match status" value="1"/>
</dbReference>
<feature type="binding site" evidence="6">
    <location>
        <position position="90"/>
    </location>
    <ligand>
        <name>substrate</name>
    </ligand>
</feature>
<dbReference type="PANTHER" id="PTHR21060:SF15">
    <property type="entry name" value="ACETATE KINASE-RELATED"/>
    <property type="match status" value="1"/>
</dbReference>
<keyword evidence="5 6" id="KW-0067">ATP-binding</keyword>
<feature type="binding site" evidence="6">
    <location>
        <position position="7"/>
    </location>
    <ligand>
        <name>Mg(2+)</name>
        <dbReference type="ChEBI" id="CHEBI:18420"/>
    </ligand>
</feature>
<keyword evidence="9" id="KW-1185">Reference proteome</keyword>
<comment type="similarity">
    <text evidence="1 6 7">Belongs to the acetokinase family.</text>
</comment>
<feature type="site" description="Transition state stabilizer" evidence="6">
    <location>
        <position position="240"/>
    </location>
</feature>
<sequence length="400" mass="44299">MKILVINAGSSSLKYQLVDTELDKVLAKGLCERVGSKDSYIKHGADKDERIFAQYMADHEEALRIVFEALIHSERSTITSIDQIDAIGHRIVHGGNYFDSSALITPDVIEKIESLCTLAPLHNPPALKCIRVCERLAPDLPQVAVFDTSFFQSLPPAAYMYPLPYELCEKHQIRKYGAHGTSHRYIASRCAALMERPLEDLKIITCHLGNGCSISAVDHGIAVDTSMGFTPLDGLMMGTRCGAIDPAIVPFLEEAEDLTPPQINEIMNKKSGLLGVSGISNDMRDVRKGAEEGDERAVLAYEMYAHSIRKYLGQYMIEMAGVDAIVLTAGVGENCDRMRRLAFAGLQPLGIILDQEKNRRDYHGKERFISSDNSPVKIIVIPTNEELMIAQDTYEIVSKL</sequence>
<keyword evidence="6" id="KW-0460">Magnesium</keyword>
<feature type="active site" description="Proton donor/acceptor" evidence="6">
    <location>
        <position position="147"/>
    </location>
</feature>
<feature type="binding site" evidence="6">
    <location>
        <position position="14"/>
    </location>
    <ligand>
        <name>ATP</name>
        <dbReference type="ChEBI" id="CHEBI:30616"/>
    </ligand>
</feature>
<feature type="binding site" evidence="6">
    <location>
        <position position="385"/>
    </location>
    <ligand>
        <name>Mg(2+)</name>
        <dbReference type="ChEBI" id="CHEBI:18420"/>
    </ligand>
</feature>
<dbReference type="HAMAP" id="MF_00020">
    <property type="entry name" value="Acetate_kinase"/>
    <property type="match status" value="1"/>
</dbReference>
<comment type="subcellular location">
    <subcellularLocation>
        <location evidence="6">Cytoplasm</location>
    </subcellularLocation>
</comment>
<dbReference type="GO" id="GO:0005524">
    <property type="term" value="F:ATP binding"/>
    <property type="evidence" value="ECO:0007669"/>
    <property type="project" value="UniProtKB-KW"/>
</dbReference>
<dbReference type="GO" id="GO:0008776">
    <property type="term" value="F:acetate kinase activity"/>
    <property type="evidence" value="ECO:0007669"/>
    <property type="project" value="UniProtKB-UniRule"/>
</dbReference>
<dbReference type="InterPro" id="IPR043129">
    <property type="entry name" value="ATPase_NBD"/>
</dbReference>
<dbReference type="InterPro" id="IPR004372">
    <property type="entry name" value="Ac/propionate_kinase"/>
</dbReference>
<comment type="subunit">
    <text evidence="6">Homodimer.</text>
</comment>
<dbReference type="RefSeq" id="WP_123197332.1">
    <property type="nucleotide sequence ID" value="NZ_QICB01000001.1"/>
</dbReference>
<comment type="caution">
    <text evidence="8">The sequence shown here is derived from an EMBL/GenBank/DDBJ whole genome shotgun (WGS) entry which is preliminary data.</text>
</comment>
<dbReference type="PROSITE" id="PS01076">
    <property type="entry name" value="ACETATE_KINASE_2"/>
    <property type="match status" value="1"/>
</dbReference>
<organism evidence="8 9">
    <name type="scientific">Slackia faecicanis</name>
    <dbReference type="NCBI Taxonomy" id="255723"/>
    <lineage>
        <taxon>Bacteria</taxon>
        <taxon>Bacillati</taxon>
        <taxon>Actinomycetota</taxon>
        <taxon>Coriobacteriia</taxon>
        <taxon>Eggerthellales</taxon>
        <taxon>Eggerthellaceae</taxon>
        <taxon>Slackia</taxon>
    </lineage>
</organism>
<accession>A0A3N0AI45</accession>
<name>A0A3N0AI45_9ACTN</name>
<dbReference type="GO" id="GO:0005737">
    <property type="term" value="C:cytoplasm"/>
    <property type="evidence" value="ECO:0007669"/>
    <property type="project" value="UniProtKB-SubCell"/>
</dbReference>
<comment type="catalytic activity">
    <reaction evidence="6">
        <text>acetate + ATP = acetyl phosphate + ADP</text>
        <dbReference type="Rhea" id="RHEA:11352"/>
        <dbReference type="ChEBI" id="CHEBI:22191"/>
        <dbReference type="ChEBI" id="CHEBI:30089"/>
        <dbReference type="ChEBI" id="CHEBI:30616"/>
        <dbReference type="ChEBI" id="CHEBI:456216"/>
        <dbReference type="EC" id="2.7.2.1"/>
    </reaction>
</comment>
<dbReference type="NCBIfam" id="TIGR00016">
    <property type="entry name" value="ackA"/>
    <property type="match status" value="1"/>
</dbReference>
<feature type="binding site" evidence="6">
    <location>
        <begin position="330"/>
        <end position="334"/>
    </location>
    <ligand>
        <name>ATP</name>
        <dbReference type="ChEBI" id="CHEBI:30616"/>
    </ligand>
</feature>
<dbReference type="PANTHER" id="PTHR21060">
    <property type="entry name" value="ACETATE KINASE"/>
    <property type="match status" value="1"/>
</dbReference>
<comment type="cofactor">
    <cofactor evidence="6">
        <name>Mg(2+)</name>
        <dbReference type="ChEBI" id="CHEBI:18420"/>
    </cofactor>
    <cofactor evidence="6">
        <name>Mn(2+)</name>
        <dbReference type="ChEBI" id="CHEBI:29035"/>
    </cofactor>
    <text evidence="6">Mg(2+). Can also accept Mn(2+).</text>
</comment>
<keyword evidence="3 6" id="KW-0547">Nucleotide-binding</keyword>
<reference evidence="9" key="1">
    <citation type="submission" date="2018-05" db="EMBL/GenBank/DDBJ databases">
        <title>Genome Sequencing of selected type strains of the family Eggerthellaceae.</title>
        <authorList>
            <person name="Danylec N."/>
            <person name="Stoll D.A."/>
            <person name="Doetsch A."/>
            <person name="Huch M."/>
        </authorList>
    </citation>
    <scope>NUCLEOTIDE SEQUENCE [LARGE SCALE GENOMIC DNA]</scope>
    <source>
        <strain evidence="9">DSM 17537</strain>
    </source>
</reference>
<keyword evidence="2 6" id="KW-0808">Transferase</keyword>
<keyword evidence="6" id="KW-0963">Cytoplasm</keyword>
<dbReference type="SUPFAM" id="SSF53067">
    <property type="entry name" value="Actin-like ATPase domain"/>
    <property type="match status" value="2"/>
</dbReference>
<dbReference type="EC" id="2.7.2.1" evidence="6"/>
<evidence type="ECO:0000256" key="4">
    <source>
        <dbReference type="ARBA" id="ARBA00022777"/>
    </source>
</evidence>
<dbReference type="InterPro" id="IPR000890">
    <property type="entry name" value="Aliphatic_acid_kin_short-chain"/>
</dbReference>
<dbReference type="PIRSF" id="PIRSF000722">
    <property type="entry name" value="Acetate_prop_kin"/>
    <property type="match status" value="1"/>
</dbReference>
<evidence type="ECO:0000313" key="8">
    <source>
        <dbReference type="EMBL" id="RNL21490.1"/>
    </source>
</evidence>
<comment type="pathway">
    <text evidence="6">Metabolic intermediate biosynthesis; acetyl-CoA biosynthesis; acetyl-CoA from acetate: step 1/2.</text>
</comment>
<dbReference type="GO" id="GO:0006085">
    <property type="term" value="P:acetyl-CoA biosynthetic process"/>
    <property type="evidence" value="ECO:0007669"/>
    <property type="project" value="UniProtKB-UniRule"/>
</dbReference>
<keyword evidence="4 6" id="KW-0418">Kinase</keyword>
<keyword evidence="6" id="KW-0479">Metal-binding</keyword>